<comment type="caution">
    <text evidence="1">The sequence shown here is derived from an EMBL/GenBank/DDBJ whole genome shotgun (WGS) entry which is preliminary data.</text>
</comment>
<accession>A0A3D8ILQ4</accession>
<dbReference type="EMBL" id="NXLQ01000007">
    <property type="protein sequence ID" value="RDU66112.1"/>
    <property type="molecule type" value="Genomic_DNA"/>
</dbReference>
<reference evidence="1 2" key="1">
    <citation type="submission" date="2018-04" db="EMBL/GenBank/DDBJ databases">
        <title>Novel Campyloabacter and Helicobacter Species and Strains.</title>
        <authorList>
            <person name="Mannion A.J."/>
            <person name="Shen Z."/>
            <person name="Fox J.G."/>
        </authorList>
    </citation>
    <scope>NUCLEOTIDE SEQUENCE [LARGE SCALE GENOMIC DNA]</scope>
    <source>
        <strain evidence="1 2">MIT 17-337</strain>
    </source>
</reference>
<keyword evidence="2" id="KW-1185">Reference proteome</keyword>
<proteinExistence type="predicted"/>
<dbReference type="SUPFAM" id="SSF52540">
    <property type="entry name" value="P-loop containing nucleoside triphosphate hydrolases"/>
    <property type="match status" value="1"/>
</dbReference>
<dbReference type="Gene3D" id="3.40.50.300">
    <property type="entry name" value="P-loop containing nucleotide triphosphate hydrolases"/>
    <property type="match status" value="1"/>
</dbReference>
<dbReference type="RefSeq" id="WP_115542881.1">
    <property type="nucleotide sequence ID" value="NZ_NXLQ01000007.1"/>
</dbReference>
<sequence length="262" mass="30315">METQNTNFSVVNSNSMETKDILLPCQDSLTSNGQNIVEMGFSQDHFLHAPIQMDMNFFKNLKKSYIIATNDFEDKINFLQNTYNSEYLRIFIKEELKIDDAHDIIKEAYIATSHEKIIAIFATSYNHFAQNALLKILEEPPKNVFFIFFITAKNKLIPTIFSRLAFFDQRKKNHIESFPLDIAKLNVPMVYKYIKQLEQENISLEKGRNLLHSLLYMIAQQNIELGQADLERFDIALQSLHVKQSVHLVLLPILLSLVKGGI</sequence>
<dbReference type="AlphaFoldDB" id="A0A3D8ILQ4"/>
<dbReference type="InterPro" id="IPR027417">
    <property type="entry name" value="P-loop_NTPase"/>
</dbReference>
<evidence type="ECO:0000313" key="2">
    <source>
        <dbReference type="Proteomes" id="UP000256379"/>
    </source>
</evidence>
<organism evidence="1 2">
    <name type="scientific">Helicobacter didelphidarum</name>
    <dbReference type="NCBI Taxonomy" id="2040648"/>
    <lineage>
        <taxon>Bacteria</taxon>
        <taxon>Pseudomonadati</taxon>
        <taxon>Campylobacterota</taxon>
        <taxon>Epsilonproteobacteria</taxon>
        <taxon>Campylobacterales</taxon>
        <taxon>Helicobacteraceae</taxon>
        <taxon>Helicobacter</taxon>
    </lineage>
</organism>
<dbReference type="OrthoDB" id="9811073at2"/>
<dbReference type="NCBIfam" id="NF006296">
    <property type="entry name" value="PRK08485.1"/>
    <property type="match status" value="1"/>
</dbReference>
<dbReference type="Proteomes" id="UP000256379">
    <property type="component" value="Unassembled WGS sequence"/>
</dbReference>
<name>A0A3D8ILQ4_9HELI</name>
<dbReference type="Pfam" id="PF13177">
    <property type="entry name" value="DNA_pol3_delta2"/>
    <property type="match status" value="1"/>
</dbReference>
<gene>
    <name evidence="1" type="ORF">CQA53_04750</name>
</gene>
<protein>
    <submittedName>
        <fullName evidence="1">DNA polymerase III subunit delta</fullName>
    </submittedName>
</protein>
<evidence type="ECO:0000313" key="1">
    <source>
        <dbReference type="EMBL" id="RDU66112.1"/>
    </source>
</evidence>